<protein>
    <submittedName>
        <fullName evidence="7">Type III polyketide synthase</fullName>
    </submittedName>
</protein>
<feature type="domain" description="Chalcone/stilbene synthase N-terminal" evidence="5">
    <location>
        <begin position="83"/>
        <end position="214"/>
    </location>
</feature>
<evidence type="ECO:0000259" key="6">
    <source>
        <dbReference type="Pfam" id="PF02797"/>
    </source>
</evidence>
<dbReference type="GO" id="GO:0030639">
    <property type="term" value="P:polyketide biosynthetic process"/>
    <property type="evidence" value="ECO:0007669"/>
    <property type="project" value="TreeGrafter"/>
</dbReference>
<evidence type="ECO:0000259" key="5">
    <source>
        <dbReference type="Pfam" id="PF00195"/>
    </source>
</evidence>
<dbReference type="Pfam" id="PF02797">
    <property type="entry name" value="Chal_sti_synt_C"/>
    <property type="match status" value="1"/>
</dbReference>
<dbReference type="RefSeq" id="WP_205261988.1">
    <property type="nucleotide sequence ID" value="NZ_JAERWK010000023.1"/>
</dbReference>
<dbReference type="SUPFAM" id="SSF53901">
    <property type="entry name" value="Thiolase-like"/>
    <property type="match status" value="1"/>
</dbReference>
<keyword evidence="2" id="KW-0808">Transferase</keyword>
<evidence type="ECO:0000313" key="7">
    <source>
        <dbReference type="EMBL" id="MBM9469023.1"/>
    </source>
</evidence>
<dbReference type="Proteomes" id="UP000663792">
    <property type="component" value="Unassembled WGS sequence"/>
</dbReference>
<dbReference type="Pfam" id="PF00195">
    <property type="entry name" value="Chal_sti_synt_N"/>
    <property type="match status" value="1"/>
</dbReference>
<reference evidence="7" key="1">
    <citation type="submission" date="2021-01" db="EMBL/GenBank/DDBJ databases">
        <title>YIM 132084 draft genome.</title>
        <authorList>
            <person name="An D."/>
        </authorList>
    </citation>
    <scope>NUCLEOTIDE SEQUENCE</scope>
    <source>
        <strain evidence="7">YIM 132084</strain>
    </source>
</reference>
<dbReference type="GO" id="GO:0016747">
    <property type="term" value="F:acyltransferase activity, transferring groups other than amino-acyl groups"/>
    <property type="evidence" value="ECO:0007669"/>
    <property type="project" value="InterPro"/>
</dbReference>
<comment type="caution">
    <text evidence="7">The sequence shown here is derived from an EMBL/GenBank/DDBJ whole genome shotgun (WGS) entry which is preliminary data.</text>
</comment>
<evidence type="ECO:0000256" key="3">
    <source>
        <dbReference type="ARBA" id="ARBA00023315"/>
    </source>
</evidence>
<dbReference type="InterPro" id="IPR001099">
    <property type="entry name" value="Chalcone/stilbene_synt_N"/>
</dbReference>
<keyword evidence="3" id="KW-0012">Acyltransferase</keyword>
<sequence>MTTLAAVHAVVPEHRYPQDEITRAFAEVVLGPSGASSPDGDGGTAPVTLAALQRLHANTRVEHRHLAFPLSRYRELTDFTDANGLFLQAAPELATAAVTKALAQAGVPAEHVDLVLSTTTTGLAVPSLDALIAGRVGFRPDLKRMPLFGLGCVAGAAGVARMHDYLLGHPDQVAVLVAVELCSLTLQRDDRSMANLVASGLFGDGAAAVVAVGAEYAHRHGIAGPTVVDTRSHLYPDTQHVMGWDLGTHGLRVVLDAGVPALTRQYLGPDIRGLLDEHDLTVDEVTGWVSHPGGPKVIEAIQDVLALPPAALEPTWRSLADVGNLSSVSVLHVLEDTLTRRRPRAGTPGVMMALGPGFGAEVVLLCW</sequence>
<evidence type="ECO:0000313" key="8">
    <source>
        <dbReference type="Proteomes" id="UP000663792"/>
    </source>
</evidence>
<dbReference type="Gene3D" id="3.40.47.10">
    <property type="match status" value="2"/>
</dbReference>
<comment type="similarity">
    <text evidence="1">Belongs to the thiolase-like superfamily. Chalcone/stilbene synthases family.</text>
</comment>
<evidence type="ECO:0000256" key="1">
    <source>
        <dbReference type="ARBA" id="ARBA00005531"/>
    </source>
</evidence>
<dbReference type="EMBL" id="JAERWK010000023">
    <property type="protein sequence ID" value="MBM9469023.1"/>
    <property type="molecule type" value="Genomic_DNA"/>
</dbReference>
<dbReference type="AlphaFoldDB" id="A0A938YJI4"/>
<accession>A0A938YJI4</accession>
<dbReference type="PIRSF" id="PIRSF000451">
    <property type="entry name" value="PKS_III"/>
    <property type="match status" value="1"/>
</dbReference>
<gene>
    <name evidence="7" type="ORF">JL106_17190</name>
</gene>
<dbReference type="PANTHER" id="PTHR11877:SF99">
    <property type="entry name" value="1,3,6,8-TETRAHYDROXYNAPHTHALENE SYNTHASE"/>
    <property type="match status" value="1"/>
</dbReference>
<name>A0A938YJI4_9ACTN</name>
<feature type="domain" description="Chalcone/stilbene synthase C-terminal" evidence="6">
    <location>
        <begin position="232"/>
        <end position="365"/>
    </location>
</feature>
<dbReference type="InterPro" id="IPR011141">
    <property type="entry name" value="Polyketide_synthase_type-III"/>
</dbReference>
<organism evidence="7 8">
    <name type="scientific">Nakamurella leprariae</name>
    <dbReference type="NCBI Taxonomy" id="2803911"/>
    <lineage>
        <taxon>Bacteria</taxon>
        <taxon>Bacillati</taxon>
        <taxon>Actinomycetota</taxon>
        <taxon>Actinomycetes</taxon>
        <taxon>Nakamurellales</taxon>
        <taxon>Nakamurellaceae</taxon>
        <taxon>Nakamurella</taxon>
    </lineage>
</organism>
<dbReference type="InterPro" id="IPR016039">
    <property type="entry name" value="Thiolase-like"/>
</dbReference>
<evidence type="ECO:0000256" key="2">
    <source>
        <dbReference type="ARBA" id="ARBA00022679"/>
    </source>
</evidence>
<proteinExistence type="inferred from homology"/>
<dbReference type="PANTHER" id="PTHR11877">
    <property type="entry name" value="HYDROXYMETHYLGLUTARYL-COA SYNTHASE"/>
    <property type="match status" value="1"/>
</dbReference>
<keyword evidence="8" id="KW-1185">Reference proteome</keyword>
<dbReference type="InterPro" id="IPR012328">
    <property type="entry name" value="Chalcone/stilbene_synt_C"/>
</dbReference>
<feature type="active site" description="Acyl-thioester intermediate" evidence="4">
    <location>
        <position position="152"/>
    </location>
</feature>
<dbReference type="CDD" id="cd00831">
    <property type="entry name" value="CHS_like"/>
    <property type="match status" value="1"/>
</dbReference>
<evidence type="ECO:0000256" key="4">
    <source>
        <dbReference type="PIRSR" id="PIRSR000451-1"/>
    </source>
</evidence>